<keyword evidence="1" id="KW-0812">Transmembrane</keyword>
<dbReference type="EMBL" id="DVFI01000081">
    <property type="protein sequence ID" value="HIQ62955.1"/>
    <property type="molecule type" value="Genomic_DNA"/>
</dbReference>
<dbReference type="Proteomes" id="UP000886819">
    <property type="component" value="Unassembled WGS sequence"/>
</dbReference>
<evidence type="ECO:0000256" key="1">
    <source>
        <dbReference type="SAM" id="Phobius"/>
    </source>
</evidence>
<reference evidence="2" key="2">
    <citation type="journal article" date="2021" name="PeerJ">
        <title>Extensive microbial diversity within the chicken gut microbiome revealed by metagenomics and culture.</title>
        <authorList>
            <person name="Gilroy R."/>
            <person name="Ravi A."/>
            <person name="Getino M."/>
            <person name="Pursley I."/>
            <person name="Horton D.L."/>
            <person name="Alikhan N.F."/>
            <person name="Baker D."/>
            <person name="Gharbi K."/>
            <person name="Hall N."/>
            <person name="Watson M."/>
            <person name="Adriaenssens E.M."/>
            <person name="Foster-Nyarko E."/>
            <person name="Jarju S."/>
            <person name="Secka A."/>
            <person name="Antonio M."/>
            <person name="Oren A."/>
            <person name="Chaudhuri R.R."/>
            <person name="La Ragione R."/>
            <person name="Hildebrand F."/>
            <person name="Pallen M.J."/>
        </authorList>
    </citation>
    <scope>NUCLEOTIDE SEQUENCE</scope>
    <source>
        <strain evidence="2">ChiHile30-977</strain>
    </source>
</reference>
<feature type="transmembrane region" description="Helical" evidence="1">
    <location>
        <begin position="113"/>
        <end position="137"/>
    </location>
</feature>
<feature type="transmembrane region" description="Helical" evidence="1">
    <location>
        <begin position="164"/>
        <end position="185"/>
    </location>
</feature>
<comment type="caution">
    <text evidence="2">The sequence shown here is derived from an EMBL/GenBank/DDBJ whole genome shotgun (WGS) entry which is preliminary data.</text>
</comment>
<organism evidence="2 3">
    <name type="scientific">Candidatus Avichristensenella intestinipullorum</name>
    <dbReference type="NCBI Taxonomy" id="2840693"/>
    <lineage>
        <taxon>Bacteria</taxon>
        <taxon>Bacillati</taxon>
        <taxon>Bacillota</taxon>
        <taxon>Clostridia</taxon>
        <taxon>Candidatus Avichristensenella</taxon>
    </lineage>
</organism>
<feature type="transmembrane region" description="Helical" evidence="1">
    <location>
        <begin position="273"/>
        <end position="294"/>
    </location>
</feature>
<gene>
    <name evidence="2" type="ORF">IAA66_05140</name>
</gene>
<keyword evidence="1" id="KW-1133">Transmembrane helix</keyword>
<feature type="transmembrane region" description="Helical" evidence="1">
    <location>
        <begin position="197"/>
        <end position="226"/>
    </location>
</feature>
<name>A0A9D0YY17_9FIRM</name>
<evidence type="ECO:0000313" key="3">
    <source>
        <dbReference type="Proteomes" id="UP000886819"/>
    </source>
</evidence>
<dbReference type="InterPro" id="IPR006938">
    <property type="entry name" value="DUF624"/>
</dbReference>
<reference evidence="2" key="1">
    <citation type="submission" date="2020-10" db="EMBL/GenBank/DDBJ databases">
        <authorList>
            <person name="Gilroy R."/>
        </authorList>
    </citation>
    <scope>NUCLEOTIDE SEQUENCE</scope>
    <source>
        <strain evidence="2">ChiHile30-977</strain>
    </source>
</reference>
<protein>
    <submittedName>
        <fullName evidence="2">YesL family protein</fullName>
    </submittedName>
</protein>
<evidence type="ECO:0000313" key="2">
    <source>
        <dbReference type="EMBL" id="HIQ62955.1"/>
    </source>
</evidence>
<accession>A0A9D0YY17</accession>
<dbReference type="Pfam" id="PF04854">
    <property type="entry name" value="DUF624"/>
    <property type="match status" value="1"/>
</dbReference>
<keyword evidence="1" id="KW-0472">Membrane</keyword>
<proteinExistence type="predicted"/>
<feature type="transmembrane region" description="Helical" evidence="1">
    <location>
        <begin position="42"/>
        <end position="63"/>
    </location>
</feature>
<sequence>MLGNFFNSFYYGKAGKGDYNPENLPANRRQLFFEMLRVRWSALVRLNLLYLLFLLPALIWTGWSYLALTSAVLGPDVAVVDSAEPGAVQESAAAGEAVAADAVAQSNAVRSTIILWLAILCPCIAITGPFTAGVSYVTRNWARDQHSFMLSDFKDAVKENWKQALGVSCITGVLPLLVYISYSFYGEMAATRGVFFIIPQMLIVILGLIWLLSLQLVYTLMVTYRLSFRHLIRNAIVLSVGKLPLSLGIRLLSWVFPALCLGVMLVFPEATAYAFLALILYYSLFGFAFNRFLYASYANALCEKYINVNIEGAPTNMGLRQVDEDSYEIDPTVPQPRPDDDDE</sequence>
<dbReference type="AlphaFoldDB" id="A0A9D0YY17"/>